<dbReference type="EMBL" id="JARKIE010000092">
    <property type="protein sequence ID" value="KAJ7686928.1"/>
    <property type="molecule type" value="Genomic_DNA"/>
</dbReference>
<evidence type="ECO:0000313" key="4">
    <source>
        <dbReference type="Proteomes" id="UP001221757"/>
    </source>
</evidence>
<accession>A0AAD7DC27</accession>
<evidence type="ECO:0008006" key="5">
    <source>
        <dbReference type="Google" id="ProtNLM"/>
    </source>
</evidence>
<dbReference type="Gene3D" id="3.80.10.10">
    <property type="entry name" value="Ribonuclease Inhibitor"/>
    <property type="match status" value="1"/>
</dbReference>
<sequence>MSANDIQAQRFPDNPSNLKSPASQLRSRLGTIEQRIASLETQIALLHKEREQVLGDLAAISYPVLTLPTEITSEIFLRYMEKPLRFPGPSPLRLASICRLWRAIALSTSKLWTHWSQFFDIPTAEVLASRLQCWLPRAGGLPVDLRIKLPPSPTQESDAILRILAQHSSRWGNLKMVSSGPISFPADLRGRFSSLTKMALDSYPSSEGPSTITAFSDASHLREVSLYNIALVDWRNSLPWSQLTKLELSFVTVEECLEMLEQTSSLEVLEFFSQLEGQDSVTSPPRILDHLHTIHLGSDCSHRLLDFLVLPSLAHLHLGLDSECAERVAPLIRRSGCSPRTLGLYIWDPDFAPILQCISSVPSVRELQMTWVGGTTIEFSQLFKTLAEGPSCLPALESINIEDCQTNIHLPSLVQMLRARTTGKDGVAMLTSFRLSFSQDNQHEDAIDFEQQDKDVELALDRLGGLRSQGLQVEIQSSVKWFSANIDSKMITGINTNNRS</sequence>
<dbReference type="InterPro" id="IPR032675">
    <property type="entry name" value="LRR_dom_sf"/>
</dbReference>
<proteinExistence type="predicted"/>
<feature type="region of interest" description="Disordered" evidence="2">
    <location>
        <begin position="1"/>
        <end position="22"/>
    </location>
</feature>
<keyword evidence="1" id="KW-0175">Coiled coil</keyword>
<name>A0AAD7DC27_MYCRO</name>
<keyword evidence="4" id="KW-1185">Reference proteome</keyword>
<feature type="coiled-coil region" evidence="1">
    <location>
        <begin position="22"/>
        <end position="49"/>
    </location>
</feature>
<dbReference type="AlphaFoldDB" id="A0AAD7DC27"/>
<gene>
    <name evidence="3" type="ORF">B0H17DRAFT_1332579</name>
</gene>
<evidence type="ECO:0000256" key="2">
    <source>
        <dbReference type="SAM" id="MobiDB-lite"/>
    </source>
</evidence>
<dbReference type="Proteomes" id="UP001221757">
    <property type="component" value="Unassembled WGS sequence"/>
</dbReference>
<protein>
    <recommendedName>
        <fullName evidence="5">F-box domain-containing protein</fullName>
    </recommendedName>
</protein>
<organism evidence="3 4">
    <name type="scientific">Mycena rosella</name>
    <name type="common">Pink bonnet</name>
    <name type="synonym">Agaricus rosellus</name>
    <dbReference type="NCBI Taxonomy" id="1033263"/>
    <lineage>
        <taxon>Eukaryota</taxon>
        <taxon>Fungi</taxon>
        <taxon>Dikarya</taxon>
        <taxon>Basidiomycota</taxon>
        <taxon>Agaricomycotina</taxon>
        <taxon>Agaricomycetes</taxon>
        <taxon>Agaricomycetidae</taxon>
        <taxon>Agaricales</taxon>
        <taxon>Marasmiineae</taxon>
        <taxon>Mycenaceae</taxon>
        <taxon>Mycena</taxon>
    </lineage>
</organism>
<dbReference type="Gene3D" id="1.20.1280.50">
    <property type="match status" value="1"/>
</dbReference>
<dbReference type="SUPFAM" id="SSF52047">
    <property type="entry name" value="RNI-like"/>
    <property type="match status" value="1"/>
</dbReference>
<evidence type="ECO:0000313" key="3">
    <source>
        <dbReference type="EMBL" id="KAJ7686928.1"/>
    </source>
</evidence>
<reference evidence="3" key="1">
    <citation type="submission" date="2023-03" db="EMBL/GenBank/DDBJ databases">
        <title>Massive genome expansion in bonnet fungi (Mycena s.s.) driven by repeated elements and novel gene families across ecological guilds.</title>
        <authorList>
            <consortium name="Lawrence Berkeley National Laboratory"/>
            <person name="Harder C.B."/>
            <person name="Miyauchi S."/>
            <person name="Viragh M."/>
            <person name="Kuo A."/>
            <person name="Thoen E."/>
            <person name="Andreopoulos B."/>
            <person name="Lu D."/>
            <person name="Skrede I."/>
            <person name="Drula E."/>
            <person name="Henrissat B."/>
            <person name="Morin E."/>
            <person name="Kohler A."/>
            <person name="Barry K."/>
            <person name="LaButti K."/>
            <person name="Morin E."/>
            <person name="Salamov A."/>
            <person name="Lipzen A."/>
            <person name="Mereny Z."/>
            <person name="Hegedus B."/>
            <person name="Baldrian P."/>
            <person name="Stursova M."/>
            <person name="Weitz H."/>
            <person name="Taylor A."/>
            <person name="Grigoriev I.V."/>
            <person name="Nagy L.G."/>
            <person name="Martin F."/>
            <person name="Kauserud H."/>
        </authorList>
    </citation>
    <scope>NUCLEOTIDE SEQUENCE</scope>
    <source>
        <strain evidence="3">CBHHK067</strain>
    </source>
</reference>
<evidence type="ECO:0000256" key="1">
    <source>
        <dbReference type="SAM" id="Coils"/>
    </source>
</evidence>
<comment type="caution">
    <text evidence="3">The sequence shown here is derived from an EMBL/GenBank/DDBJ whole genome shotgun (WGS) entry which is preliminary data.</text>
</comment>